<organism evidence="2 3">
    <name type="scientific">Paenarthrobacter ureafaciens</name>
    <dbReference type="NCBI Taxonomy" id="37931"/>
    <lineage>
        <taxon>Bacteria</taxon>
        <taxon>Bacillati</taxon>
        <taxon>Actinomycetota</taxon>
        <taxon>Actinomycetes</taxon>
        <taxon>Micrococcales</taxon>
        <taxon>Micrococcaceae</taxon>
        <taxon>Paenarthrobacter</taxon>
    </lineage>
</organism>
<gene>
    <name evidence="2" type="ORF">NL394_13095</name>
</gene>
<dbReference type="AlphaFoldDB" id="A0AAX3EDF4"/>
<keyword evidence="3" id="KW-1185">Reference proteome</keyword>
<accession>A0AAX3EDF4</accession>
<protein>
    <submittedName>
        <fullName evidence="2">Uncharacterized protein</fullName>
    </submittedName>
</protein>
<name>A0AAX3EDF4_PAEUR</name>
<dbReference type="RefSeq" id="WP_069695029.1">
    <property type="nucleotide sequence ID" value="NZ_CP043010.1"/>
</dbReference>
<evidence type="ECO:0000313" key="2">
    <source>
        <dbReference type="EMBL" id="UYV96018.1"/>
    </source>
</evidence>
<evidence type="ECO:0000313" key="3">
    <source>
        <dbReference type="Proteomes" id="UP001163293"/>
    </source>
</evidence>
<proteinExistence type="predicted"/>
<dbReference type="EMBL" id="CP101185">
    <property type="protein sequence ID" value="UYV96018.1"/>
    <property type="molecule type" value="Genomic_DNA"/>
</dbReference>
<dbReference type="Proteomes" id="UP001163293">
    <property type="component" value="Chromosome"/>
</dbReference>
<evidence type="ECO:0000256" key="1">
    <source>
        <dbReference type="SAM" id="MobiDB-lite"/>
    </source>
</evidence>
<reference evidence="2" key="1">
    <citation type="submission" date="2022-07" db="EMBL/GenBank/DDBJ databases">
        <authorList>
            <person name="Wu T."/>
        </authorList>
    </citation>
    <scope>NUCLEOTIDE SEQUENCE</scope>
    <source>
        <strain evidence="2">SD-1</strain>
    </source>
</reference>
<feature type="region of interest" description="Disordered" evidence="1">
    <location>
        <begin position="13"/>
        <end position="33"/>
    </location>
</feature>
<sequence length="104" mass="11867">MRLFPRRFRQQDLLPGDAYPSDRTTGAPMLPRKRAAIDRKLRRLVKQHPLPTEPGEYLDATGDRWTLDAQGGWTDDDGVHRDARYAPIIALFVHNSGPFTRIDG</sequence>